<gene>
    <name evidence="1" type="ORF">IMG5_196500</name>
</gene>
<reference evidence="1 2" key="1">
    <citation type="submission" date="2011-07" db="EMBL/GenBank/DDBJ databases">
        <authorList>
            <person name="Coyne R."/>
            <person name="Brami D."/>
            <person name="Johnson J."/>
            <person name="Hostetler J."/>
            <person name="Hannick L."/>
            <person name="Clark T."/>
            <person name="Cassidy-Hanley D."/>
            <person name="Inman J."/>
        </authorList>
    </citation>
    <scope>NUCLEOTIDE SEQUENCE [LARGE SCALE GENOMIC DNA]</scope>
    <source>
        <strain evidence="1 2">G5</strain>
    </source>
</reference>
<dbReference type="AlphaFoldDB" id="G0R556"/>
<organism evidence="1 2">
    <name type="scientific">Ichthyophthirius multifiliis</name>
    <name type="common">White spot disease agent</name>
    <name type="synonym">Ich</name>
    <dbReference type="NCBI Taxonomy" id="5932"/>
    <lineage>
        <taxon>Eukaryota</taxon>
        <taxon>Sar</taxon>
        <taxon>Alveolata</taxon>
        <taxon>Ciliophora</taxon>
        <taxon>Intramacronucleata</taxon>
        <taxon>Oligohymenophorea</taxon>
        <taxon>Hymenostomatida</taxon>
        <taxon>Ophryoglenina</taxon>
        <taxon>Ichthyophthirius</taxon>
    </lineage>
</organism>
<dbReference type="InParanoid" id="G0R556"/>
<accession>G0R556</accession>
<evidence type="ECO:0000313" key="2">
    <source>
        <dbReference type="Proteomes" id="UP000008983"/>
    </source>
</evidence>
<protein>
    <submittedName>
        <fullName evidence="1">Uncharacterized protein</fullName>
    </submittedName>
</protein>
<dbReference type="RefSeq" id="XP_004024264.1">
    <property type="nucleotide sequence ID" value="XM_004024215.1"/>
</dbReference>
<evidence type="ECO:0000313" key="1">
    <source>
        <dbReference type="EMBL" id="EGR27380.1"/>
    </source>
</evidence>
<dbReference type="Proteomes" id="UP000008983">
    <property type="component" value="Unassembled WGS sequence"/>
</dbReference>
<keyword evidence="2" id="KW-1185">Reference proteome</keyword>
<name>G0R556_ICHMU</name>
<sequence length="103" mass="12287">MGLDVELPKFIKGQENDLLLNFSKDVAFPLLRDVDGAIVEEMEKLKLQAQNNLARQSYIKMQKEVEERISILDYKQEENIYNKEEDLVRLQKRKNFRRTTKTR</sequence>
<dbReference type="GeneID" id="14903449"/>
<dbReference type="EMBL" id="GL984361">
    <property type="protein sequence ID" value="EGR27380.1"/>
    <property type="molecule type" value="Genomic_DNA"/>
</dbReference>
<proteinExistence type="predicted"/>